<reference evidence="1 2" key="1">
    <citation type="submission" date="2017-09" db="EMBL/GenBank/DDBJ databases">
        <title>Whole genomes of Flavobacteriaceae.</title>
        <authorList>
            <person name="Stine C."/>
            <person name="Li C."/>
            <person name="Tadesse D."/>
        </authorList>
    </citation>
    <scope>NUCLEOTIDE SEQUENCE [LARGE SCALE GENOMIC DNA]</scope>
    <source>
        <strain evidence="1 2">ATCC 35036</strain>
    </source>
</reference>
<sequence length="884" mass="101210">MKKIVTLFFLLIISITYSQITISGKVINENKAFVENASITIEDPSDDSVLAFSITNKNGDYKVDIENTNLKLNLVITAMNYEKIIQPINSQSQELNFTLKSQITELEEVKIDIKEIQKRGDTLTYNIKSFEGKEDRTLADVLKKMPGIEVDTNGLIKYQGAPINKFYVNDKDLMAGGYGTLINSMPKDAVTKLQVLENHQPIKALKTTVPNERAAINIKLKKDITLTGQADIGVGLSPLLWQVAITPMVFTKKYQYLLNYKSNNIGENVTNELQILSFDEGFEGVTFDNQSGNWLQVSQTDLPKIEEKRYLFNKTQLFSANLQVNLSKNWEFKANTNFYNHKINTNSNQFAKVNVFDAFGNLQSTIAYKRENEFLTDNNQFKSQIILSKNSDKNFLKNTTTYKGNWNTIQGSTVLHDANTNQTISSPGYSLQNSLSALVLVGQKIANIKSTFNYIFDKQKYIVAPPNHINIPSFSNINTKNLIQNVLEKTLSLQNEAAYFLAIKKVSIIPSIGFDIEAKKLATHFFGEYSNHGEMGFGSEFNNQMGWKKYLPYAGVSINYINETWSINTNLPVKYYMFEAKDGFVDFNRHLNKFTFEPSINTKYKFSTEFSKNLYASIHNNFGNLSSIYPSYIFSGLNFTKQNTAIQHTNSKKVGGNLEYKLLLYNLFLNLQYEFSQDVSNNTISQSFLDNGQSILEQILTKNKSLNKNVSIEISKYFTKSKSKVALDCGINSNSNNMILNSNMVKIHTIGNRFGFTTNNNYFNWLTFEYNVSYAINKIENSNMVNTLKSNMKILFYPFSNQTFGFYYDQYDYQMNNQNFKNQFLDLSYQYTNIKRKIDIEFKWTNILNTKMYEELVLNNWGFTSNNSIIRPSQCVVGVKFGFN</sequence>
<dbReference type="EMBL" id="PCMW01000026">
    <property type="protein sequence ID" value="PDS25638.1"/>
    <property type="molecule type" value="Genomic_DNA"/>
</dbReference>
<gene>
    <name evidence="1" type="ORF">B0A77_04365</name>
</gene>
<dbReference type="AlphaFoldDB" id="A0A2H3KDC2"/>
<protein>
    <recommendedName>
        <fullName evidence="3">Carboxypeptidase-like protein</fullName>
    </recommendedName>
</protein>
<comment type="caution">
    <text evidence="1">The sequence shown here is derived from an EMBL/GenBank/DDBJ whole genome shotgun (WGS) entry which is preliminary data.</text>
</comment>
<evidence type="ECO:0008006" key="3">
    <source>
        <dbReference type="Google" id="ProtNLM"/>
    </source>
</evidence>
<evidence type="ECO:0000313" key="1">
    <source>
        <dbReference type="EMBL" id="PDS25638.1"/>
    </source>
</evidence>
<dbReference type="InterPro" id="IPR008969">
    <property type="entry name" value="CarboxyPept-like_regulatory"/>
</dbReference>
<dbReference type="OrthoDB" id="603275at2"/>
<name>A0A2H3KDC2_9FLAO</name>
<dbReference type="Proteomes" id="UP000220828">
    <property type="component" value="Unassembled WGS sequence"/>
</dbReference>
<organism evidence="1 2">
    <name type="scientific">Flavobacterium branchiophilum</name>
    <dbReference type="NCBI Taxonomy" id="55197"/>
    <lineage>
        <taxon>Bacteria</taxon>
        <taxon>Pseudomonadati</taxon>
        <taxon>Bacteroidota</taxon>
        <taxon>Flavobacteriia</taxon>
        <taxon>Flavobacteriales</taxon>
        <taxon>Flavobacteriaceae</taxon>
        <taxon>Flavobacterium</taxon>
    </lineage>
</organism>
<dbReference type="SUPFAM" id="SSF56935">
    <property type="entry name" value="Porins"/>
    <property type="match status" value="1"/>
</dbReference>
<dbReference type="Gene3D" id="2.60.40.1120">
    <property type="entry name" value="Carboxypeptidase-like, regulatory domain"/>
    <property type="match status" value="1"/>
</dbReference>
<evidence type="ECO:0000313" key="2">
    <source>
        <dbReference type="Proteomes" id="UP000220828"/>
    </source>
</evidence>
<dbReference type="SUPFAM" id="SSF49464">
    <property type="entry name" value="Carboxypeptidase regulatory domain-like"/>
    <property type="match status" value="1"/>
</dbReference>
<accession>A0A2H3KDC2</accession>
<proteinExistence type="predicted"/>
<dbReference type="RefSeq" id="WP_097553669.1">
    <property type="nucleotide sequence ID" value="NZ_PCMW01000026.1"/>
</dbReference>